<proteinExistence type="predicted"/>
<evidence type="ECO:0000313" key="2">
    <source>
        <dbReference type="EMBL" id="XDE70251.1"/>
    </source>
</evidence>
<dbReference type="InterPro" id="IPR046781">
    <property type="entry name" value="Phage_ORF5"/>
</dbReference>
<feature type="compositionally biased region" description="Basic and acidic residues" evidence="1">
    <location>
        <begin position="108"/>
        <end position="117"/>
    </location>
</feature>
<dbReference type="EMBL" id="PQ059483">
    <property type="protein sequence ID" value="XDE70251.1"/>
    <property type="molecule type" value="Genomic_DNA"/>
</dbReference>
<name>A0AB39A3A3_9VIRU</name>
<accession>A0AB39A3A3</accession>
<feature type="region of interest" description="Disordered" evidence="1">
    <location>
        <begin position="95"/>
        <end position="117"/>
    </location>
</feature>
<sequence>MAINLYAMYDVKSESFATPVQAKSDADAKRMLISHLSEQTPQKSMIQLYPKDFILQRIGVYDEETSKIDQADCPAVIMTGAQALEHVQSIQQQDMFRTPKSVDPNAESAKEDFEVPS</sequence>
<evidence type="ECO:0008006" key="3">
    <source>
        <dbReference type="Google" id="ProtNLM"/>
    </source>
</evidence>
<reference evidence="2" key="1">
    <citation type="submission" date="2024-06" db="EMBL/GenBank/DDBJ databases">
        <title>Taxonomic and functional characterisation of viruses from a lost world in the Cuatro Cienegas Basin, Mexico.</title>
        <authorList>
            <person name="Cisneros-Martinez A.M."/>
            <person name="Rodriguez-Cruz U.E."/>
            <person name="Eguiarte L.E."/>
            <person name="Souza V."/>
        </authorList>
    </citation>
    <scope>NUCLEOTIDE SEQUENCE</scope>
    <source>
        <strain evidence="2">M1N25L46</strain>
    </source>
</reference>
<dbReference type="Pfam" id="PF20577">
    <property type="entry name" value="Phage_ORF5"/>
    <property type="match status" value="1"/>
</dbReference>
<organism evidence="2">
    <name type="scientific">Chlamydiamicrovirus sp</name>
    <dbReference type="NCBI Taxonomy" id="2832664"/>
    <lineage>
        <taxon>Viruses</taxon>
        <taxon>Monodnaviria</taxon>
        <taxon>Sangervirae</taxon>
        <taxon>Phixviricota</taxon>
        <taxon>Malgrandaviricetes</taxon>
        <taxon>Petitvirales</taxon>
        <taxon>Microviridae</taxon>
        <taxon>Gokushovirinae</taxon>
        <taxon>Chlamydiamicrovirus</taxon>
    </lineage>
</organism>
<protein>
    <recommendedName>
        <fullName evidence="3">Nonstructural protein</fullName>
    </recommendedName>
</protein>
<evidence type="ECO:0000256" key="1">
    <source>
        <dbReference type="SAM" id="MobiDB-lite"/>
    </source>
</evidence>